<proteinExistence type="predicted"/>
<dbReference type="KEGG" id="satk:SA2016_0564"/>
<dbReference type="InterPro" id="IPR012338">
    <property type="entry name" value="Beta-lactam/transpept-like"/>
</dbReference>
<feature type="domain" description="Beta-lactamase-related" evidence="1">
    <location>
        <begin position="86"/>
        <end position="416"/>
    </location>
</feature>
<dbReference type="Proteomes" id="UP000070134">
    <property type="component" value="Chromosome"/>
</dbReference>
<dbReference type="Pfam" id="PF00144">
    <property type="entry name" value="Beta-lactamase"/>
    <property type="match status" value="1"/>
</dbReference>
<keyword evidence="3" id="KW-1185">Reference proteome</keyword>
<dbReference type="PANTHER" id="PTHR46825">
    <property type="entry name" value="D-ALANYL-D-ALANINE-CARBOXYPEPTIDASE/ENDOPEPTIDASE AMPH"/>
    <property type="match status" value="1"/>
</dbReference>
<dbReference type="STRING" id="37927.SA2016_0564"/>
<dbReference type="PANTHER" id="PTHR46825:SF7">
    <property type="entry name" value="D-ALANYL-D-ALANINE CARBOXYPEPTIDASE"/>
    <property type="match status" value="1"/>
</dbReference>
<protein>
    <recommendedName>
        <fullName evidence="1">Beta-lactamase-related domain-containing protein</fullName>
    </recommendedName>
</protein>
<evidence type="ECO:0000313" key="2">
    <source>
        <dbReference type="EMBL" id="AMM31258.1"/>
    </source>
</evidence>
<accession>A0A126ZVR5</accession>
<dbReference type="InterPro" id="IPR050491">
    <property type="entry name" value="AmpC-like"/>
</dbReference>
<dbReference type="EMBL" id="CP014518">
    <property type="protein sequence ID" value="AMM31258.1"/>
    <property type="molecule type" value="Genomic_DNA"/>
</dbReference>
<dbReference type="Gene3D" id="3.40.710.10">
    <property type="entry name" value="DD-peptidase/beta-lactamase superfamily"/>
    <property type="match status" value="1"/>
</dbReference>
<dbReference type="InterPro" id="IPR001466">
    <property type="entry name" value="Beta-lactam-related"/>
</dbReference>
<dbReference type="SUPFAM" id="SSF56601">
    <property type="entry name" value="beta-lactamase/transpeptidase-like"/>
    <property type="match status" value="1"/>
</dbReference>
<evidence type="ECO:0000259" key="1">
    <source>
        <dbReference type="Pfam" id="PF00144"/>
    </source>
</evidence>
<dbReference type="AlphaFoldDB" id="A0A126ZVR5"/>
<evidence type="ECO:0000313" key="3">
    <source>
        <dbReference type="Proteomes" id="UP000070134"/>
    </source>
</evidence>
<organism evidence="2 3">
    <name type="scientific">Sinomonas atrocyanea</name>
    <dbReference type="NCBI Taxonomy" id="37927"/>
    <lineage>
        <taxon>Bacteria</taxon>
        <taxon>Bacillati</taxon>
        <taxon>Actinomycetota</taxon>
        <taxon>Actinomycetes</taxon>
        <taxon>Micrococcales</taxon>
        <taxon>Micrococcaceae</taxon>
        <taxon>Sinomonas</taxon>
    </lineage>
</organism>
<gene>
    <name evidence="2" type="ORF">SA2016_0564</name>
</gene>
<name>A0A126ZVR5_9MICC</name>
<sequence>MGLLAVLLGAGLTAAALIGPGVLRATQASAEQTHPSARPAVAAPAPARAAAPAAPASAAPLPAAAAAAPQAVPAQPAWQDLPPSIAATVSQFIGSQGAAGAAVAVSTGTGATPRARYLTTVGQAAAATPWSPDMRSAFRSITKSFVGTAVLQLVAQGKLGLDDMVAKYVPTVAGVQYGGAPAGGQITVRQALEMRTGLPEFSSTQGFSDQLNSDYTGAFTDDQLLGYAFGQPLNFAPGTQYEYSNTNYVLLGKVIQTVTGSPWDREVQSQILDPLGLTSVAYPGDQEPTAPVATPYQATNAGLESLAQVSPSMYGASGGYFGSISDLLTWGRVLGSGTLLPASLQKERLTSVSHPADDPGSPEYDGYGLGAGLLDGWWGHTGTGLGYESLTMYQPGTGTTVAILINTQLDNPNGPAELFEQLEPGLAALG</sequence>
<reference evidence="2 3" key="1">
    <citation type="submission" date="2016-02" db="EMBL/GenBank/DDBJ databases">
        <title>Complete genome of Sinomonas atrocyanea KCTC 3377.</title>
        <authorList>
            <person name="Kim K.M."/>
        </authorList>
    </citation>
    <scope>NUCLEOTIDE SEQUENCE [LARGE SCALE GENOMIC DNA]</scope>
    <source>
        <strain evidence="2 3">KCTC 3377</strain>
    </source>
</reference>